<dbReference type="OrthoDB" id="5243766at2"/>
<dbReference type="AlphaFoldDB" id="A0A4P2Q7J4"/>
<dbReference type="Proteomes" id="UP000295781">
    <property type="component" value="Chromosome"/>
</dbReference>
<organism evidence="1 2">
    <name type="scientific">Sorangium cellulosum</name>
    <name type="common">Polyangium cellulosum</name>
    <dbReference type="NCBI Taxonomy" id="56"/>
    <lineage>
        <taxon>Bacteria</taxon>
        <taxon>Pseudomonadati</taxon>
        <taxon>Myxococcota</taxon>
        <taxon>Polyangia</taxon>
        <taxon>Polyangiales</taxon>
        <taxon>Polyangiaceae</taxon>
        <taxon>Sorangium</taxon>
    </lineage>
</organism>
<evidence type="ECO:0008006" key="3">
    <source>
        <dbReference type="Google" id="ProtNLM"/>
    </source>
</evidence>
<dbReference type="RefSeq" id="WP_129351850.1">
    <property type="nucleotide sequence ID" value="NZ_CP012670.1"/>
</dbReference>
<evidence type="ECO:0000313" key="1">
    <source>
        <dbReference type="EMBL" id="AUX25126.1"/>
    </source>
</evidence>
<sequence length="188" mass="21504">MKRPRKGARRPPAAQHPPSFPAFEAIAAERGLILATLIACGVPRRDRADVAQQVLLGAWLAVRRGMYRPDPAIDPRQALCKWVHAICWRTASHYRERASVRHEVIHPEPLALMRELARPSFEGQLEAREVLEALWQLKLWQLRILLAVDDPESLGAYAARHGMNRNTAASRLRIAREALALKIRRWRR</sequence>
<dbReference type="EMBL" id="CP012670">
    <property type="protein sequence ID" value="AUX25126.1"/>
    <property type="molecule type" value="Genomic_DNA"/>
</dbReference>
<evidence type="ECO:0000313" key="2">
    <source>
        <dbReference type="Proteomes" id="UP000295781"/>
    </source>
</evidence>
<name>A0A4P2Q7J4_SORCE</name>
<accession>A0A4P2Q7J4</accession>
<gene>
    <name evidence="1" type="ORF">SOCEGT47_056700</name>
</gene>
<protein>
    <recommendedName>
        <fullName evidence="3">RNA polymerase sigma-70 region 2 domain-containing protein</fullName>
    </recommendedName>
</protein>
<reference evidence="1 2" key="1">
    <citation type="submission" date="2015-09" db="EMBL/GenBank/DDBJ databases">
        <title>Sorangium comparison.</title>
        <authorList>
            <person name="Zaburannyi N."/>
            <person name="Bunk B."/>
            <person name="Overmann J."/>
            <person name="Mueller R."/>
        </authorList>
    </citation>
    <scope>NUCLEOTIDE SEQUENCE [LARGE SCALE GENOMIC DNA]</scope>
    <source>
        <strain evidence="1 2">So ceGT47</strain>
    </source>
</reference>
<proteinExistence type="predicted"/>